<sequence>MEYQSIQHLPPPHPHHHHQHQPHLHYYYQRFSQHQQQQPYPQAVAAAGPRLSRAVATALQDSQIPSGRWSVSSEVSSLRLSASTHGTPIASPGPTSGGNSGVPAVRSVSVLSGSEYVRVVNARGVQRLVRRKLRQGAVPPAAVRGVGAKIHERCVSGCSRIFYFVLVHIKSRFRGSCLSCLKWYYIGPVHCLSTKCR</sequence>
<gene>
    <name evidence="2" type="ORF">PoB_006489400</name>
</gene>
<evidence type="ECO:0000256" key="1">
    <source>
        <dbReference type="SAM" id="MobiDB-lite"/>
    </source>
</evidence>
<feature type="region of interest" description="Disordered" evidence="1">
    <location>
        <begin position="1"/>
        <end position="22"/>
    </location>
</feature>
<evidence type="ECO:0000313" key="2">
    <source>
        <dbReference type="EMBL" id="GFO38389.1"/>
    </source>
</evidence>
<accession>A0AAV4D2L7</accession>
<dbReference type="EMBL" id="BLXT01007309">
    <property type="protein sequence ID" value="GFO38389.1"/>
    <property type="molecule type" value="Genomic_DNA"/>
</dbReference>
<organism evidence="2 3">
    <name type="scientific">Plakobranchus ocellatus</name>
    <dbReference type="NCBI Taxonomy" id="259542"/>
    <lineage>
        <taxon>Eukaryota</taxon>
        <taxon>Metazoa</taxon>
        <taxon>Spiralia</taxon>
        <taxon>Lophotrochozoa</taxon>
        <taxon>Mollusca</taxon>
        <taxon>Gastropoda</taxon>
        <taxon>Heterobranchia</taxon>
        <taxon>Euthyneura</taxon>
        <taxon>Panpulmonata</taxon>
        <taxon>Sacoglossa</taxon>
        <taxon>Placobranchoidea</taxon>
        <taxon>Plakobranchidae</taxon>
        <taxon>Plakobranchus</taxon>
    </lineage>
</organism>
<reference evidence="2 3" key="1">
    <citation type="journal article" date="2021" name="Elife">
        <title>Chloroplast acquisition without the gene transfer in kleptoplastic sea slugs, Plakobranchus ocellatus.</title>
        <authorList>
            <person name="Maeda T."/>
            <person name="Takahashi S."/>
            <person name="Yoshida T."/>
            <person name="Shimamura S."/>
            <person name="Takaki Y."/>
            <person name="Nagai Y."/>
            <person name="Toyoda A."/>
            <person name="Suzuki Y."/>
            <person name="Arimoto A."/>
            <person name="Ishii H."/>
            <person name="Satoh N."/>
            <person name="Nishiyama T."/>
            <person name="Hasebe M."/>
            <person name="Maruyama T."/>
            <person name="Minagawa J."/>
            <person name="Obokata J."/>
            <person name="Shigenobu S."/>
        </authorList>
    </citation>
    <scope>NUCLEOTIDE SEQUENCE [LARGE SCALE GENOMIC DNA]</scope>
</reference>
<keyword evidence="3" id="KW-1185">Reference proteome</keyword>
<comment type="caution">
    <text evidence="2">The sequence shown here is derived from an EMBL/GenBank/DDBJ whole genome shotgun (WGS) entry which is preliminary data.</text>
</comment>
<protein>
    <submittedName>
        <fullName evidence="2">Uncharacterized protein</fullName>
    </submittedName>
</protein>
<feature type="compositionally biased region" description="Basic residues" evidence="1">
    <location>
        <begin position="13"/>
        <end position="22"/>
    </location>
</feature>
<dbReference type="Proteomes" id="UP000735302">
    <property type="component" value="Unassembled WGS sequence"/>
</dbReference>
<proteinExistence type="predicted"/>
<evidence type="ECO:0000313" key="3">
    <source>
        <dbReference type="Proteomes" id="UP000735302"/>
    </source>
</evidence>
<dbReference type="AlphaFoldDB" id="A0AAV4D2L7"/>
<name>A0AAV4D2L7_9GAST</name>